<evidence type="ECO:0000256" key="5">
    <source>
        <dbReference type="ARBA" id="ARBA00022692"/>
    </source>
</evidence>
<dbReference type="InterPro" id="IPR001264">
    <property type="entry name" value="Glyco_trans_51"/>
</dbReference>
<evidence type="ECO:0000256" key="4">
    <source>
        <dbReference type="ARBA" id="ARBA00022679"/>
    </source>
</evidence>
<dbReference type="NCBIfam" id="TIGR02070">
    <property type="entry name" value="mono_pep_trsgly"/>
    <property type="match status" value="1"/>
</dbReference>
<evidence type="ECO:0000259" key="12">
    <source>
        <dbReference type="Pfam" id="PF00912"/>
    </source>
</evidence>
<dbReference type="GO" id="GO:0005886">
    <property type="term" value="C:plasma membrane"/>
    <property type="evidence" value="ECO:0007669"/>
    <property type="project" value="UniProtKB-SubCell"/>
</dbReference>
<organism evidence="13 14">
    <name type="scientific">Kryptobacter tengchongensis</name>
    <dbReference type="NCBI Taxonomy" id="1643429"/>
    <lineage>
        <taxon>Bacteria</taxon>
        <taxon>Pseudomonadati</taxon>
        <taxon>Candidatus Kryptoniota</taxon>
        <taxon>Candidatus Kryptobacter</taxon>
    </lineage>
</organism>
<dbReference type="EC" id="2.4.99.28" evidence="11"/>
<proteinExistence type="inferred from homology"/>
<dbReference type="Proteomes" id="UP000243105">
    <property type="component" value="Unassembled WGS sequence"/>
</dbReference>
<comment type="pathway">
    <text evidence="11">Cell wall biogenesis; peptidoglycan biosynthesis.</text>
</comment>
<evidence type="ECO:0000256" key="6">
    <source>
        <dbReference type="ARBA" id="ARBA00022960"/>
    </source>
</evidence>
<evidence type="ECO:0000256" key="11">
    <source>
        <dbReference type="HAMAP-Rule" id="MF_00766"/>
    </source>
</evidence>
<evidence type="ECO:0000256" key="3">
    <source>
        <dbReference type="ARBA" id="ARBA00022676"/>
    </source>
</evidence>
<dbReference type="GO" id="GO:0008360">
    <property type="term" value="P:regulation of cell shape"/>
    <property type="evidence" value="ECO:0007669"/>
    <property type="project" value="UniProtKB-KW"/>
</dbReference>
<evidence type="ECO:0000256" key="9">
    <source>
        <dbReference type="ARBA" id="ARBA00023136"/>
    </source>
</evidence>
<comment type="catalytic activity">
    <reaction evidence="11">
        <text>[GlcNAc-(1-&gt;4)-Mur2Ac(oyl-L-Ala-gamma-D-Glu-L-Lys-D-Ala-D-Ala)](n)-di-trans,octa-cis-undecaprenyl diphosphate + beta-D-GlcNAc-(1-&gt;4)-Mur2Ac(oyl-L-Ala-gamma-D-Glu-L-Lys-D-Ala-D-Ala)-di-trans,octa-cis-undecaprenyl diphosphate = [GlcNAc-(1-&gt;4)-Mur2Ac(oyl-L-Ala-gamma-D-Glu-L-Lys-D-Ala-D-Ala)](n+1)-di-trans,octa-cis-undecaprenyl diphosphate + di-trans,octa-cis-undecaprenyl diphosphate + H(+)</text>
        <dbReference type="Rhea" id="RHEA:23708"/>
        <dbReference type="Rhea" id="RHEA-COMP:9602"/>
        <dbReference type="Rhea" id="RHEA-COMP:9603"/>
        <dbReference type="ChEBI" id="CHEBI:15378"/>
        <dbReference type="ChEBI" id="CHEBI:58405"/>
        <dbReference type="ChEBI" id="CHEBI:60033"/>
        <dbReference type="ChEBI" id="CHEBI:78435"/>
        <dbReference type="EC" id="2.4.99.28"/>
    </reaction>
</comment>
<keyword evidence="7 11" id="KW-0573">Peptidoglycan synthesis</keyword>
<dbReference type="Gene3D" id="1.10.3810.10">
    <property type="entry name" value="Biosynthetic peptidoglycan transglycosylase-like"/>
    <property type="match status" value="1"/>
</dbReference>
<evidence type="ECO:0000256" key="10">
    <source>
        <dbReference type="ARBA" id="ARBA00023316"/>
    </source>
</evidence>
<reference evidence="13 14" key="1">
    <citation type="submission" date="2015-11" db="EMBL/GenBank/DDBJ databases">
        <authorList>
            <person name="Varghese N."/>
        </authorList>
    </citation>
    <scope>NUCLEOTIDE SEQUENCE [LARGE SCALE GENOMIC DNA]</scope>
    <source>
        <strain evidence="13 14">JGI-25</strain>
    </source>
</reference>
<dbReference type="AlphaFoldDB" id="A0A916PIM3"/>
<evidence type="ECO:0000256" key="1">
    <source>
        <dbReference type="ARBA" id="ARBA00022475"/>
    </source>
</evidence>
<comment type="caution">
    <text evidence="13">The sequence shown here is derived from an EMBL/GenBank/DDBJ whole genome shotgun (WGS) entry which is preliminary data.</text>
</comment>
<comment type="subcellular location">
    <subcellularLocation>
        <location evidence="11">Cell membrane</location>
        <topology evidence="11">Single-pass membrane protein</topology>
    </subcellularLocation>
</comment>
<evidence type="ECO:0000256" key="8">
    <source>
        <dbReference type="ARBA" id="ARBA00022989"/>
    </source>
</evidence>
<dbReference type="RefSeq" id="WP_072264281.1">
    <property type="nucleotide sequence ID" value="NZ_CZVV01000196.1"/>
</dbReference>
<dbReference type="GO" id="GO:0009274">
    <property type="term" value="C:peptidoglycan-based cell wall"/>
    <property type="evidence" value="ECO:0007669"/>
    <property type="project" value="InterPro"/>
</dbReference>
<name>A0A916PIM3_KRYT1</name>
<keyword evidence="3 11" id="KW-0328">Glycosyltransferase</keyword>
<keyword evidence="2" id="KW-0997">Cell inner membrane</keyword>
<keyword evidence="5 11" id="KW-0812">Transmembrane</keyword>
<evidence type="ECO:0000313" key="14">
    <source>
        <dbReference type="Proteomes" id="UP000243105"/>
    </source>
</evidence>
<dbReference type="GO" id="GO:0009252">
    <property type="term" value="P:peptidoglycan biosynthetic process"/>
    <property type="evidence" value="ECO:0007669"/>
    <property type="project" value="UniProtKB-UniRule"/>
</dbReference>
<feature type="domain" description="Glycosyl transferase family 51" evidence="12">
    <location>
        <begin position="58"/>
        <end position="224"/>
    </location>
</feature>
<dbReference type="GO" id="GO:0071555">
    <property type="term" value="P:cell wall organization"/>
    <property type="evidence" value="ECO:0007669"/>
    <property type="project" value="UniProtKB-KW"/>
</dbReference>
<gene>
    <name evidence="11" type="primary">mtgA</name>
    <name evidence="13" type="ORF">JGI25_01677</name>
</gene>
<dbReference type="PANTHER" id="PTHR30400">
    <property type="entry name" value="MONOFUNCTIONAL BIOSYNTHETIC PEPTIDOGLYCAN TRANSGLYCOSYLASE"/>
    <property type="match status" value="1"/>
</dbReference>
<comment type="function">
    <text evidence="11">Peptidoglycan polymerase that catalyzes glycan chain elongation from lipid-linked precursors.</text>
</comment>
<dbReference type="SUPFAM" id="SSF53955">
    <property type="entry name" value="Lysozyme-like"/>
    <property type="match status" value="1"/>
</dbReference>
<protein>
    <recommendedName>
        <fullName evidence="11">Biosynthetic peptidoglycan transglycosylase</fullName>
        <ecNumber evidence="11">2.4.99.28</ecNumber>
    </recommendedName>
    <alternativeName>
        <fullName evidence="11">Glycan polymerase</fullName>
    </alternativeName>
    <alternativeName>
        <fullName evidence="11">Peptidoglycan glycosyltransferase MtgA</fullName>
        <shortName evidence="11">PGT</shortName>
    </alternativeName>
</protein>
<evidence type="ECO:0000256" key="2">
    <source>
        <dbReference type="ARBA" id="ARBA00022519"/>
    </source>
</evidence>
<dbReference type="HAMAP" id="MF_00766">
    <property type="entry name" value="PGT_MtgA"/>
    <property type="match status" value="1"/>
</dbReference>
<accession>A0A916PIM3</accession>
<keyword evidence="9 11" id="KW-0472">Membrane</keyword>
<keyword evidence="1 11" id="KW-1003">Cell membrane</keyword>
<dbReference type="InterPro" id="IPR011812">
    <property type="entry name" value="Pep_trsgly"/>
</dbReference>
<keyword evidence="8 11" id="KW-1133">Transmembrane helix</keyword>
<dbReference type="EMBL" id="CZVV01000196">
    <property type="protein sequence ID" value="CUT05905.1"/>
    <property type="molecule type" value="Genomic_DNA"/>
</dbReference>
<keyword evidence="10 11" id="KW-0961">Cell wall biogenesis/degradation</keyword>
<comment type="similarity">
    <text evidence="11">Belongs to the glycosyltransferase 51 family.</text>
</comment>
<dbReference type="GO" id="GO:0008955">
    <property type="term" value="F:peptidoglycan glycosyltransferase activity"/>
    <property type="evidence" value="ECO:0007669"/>
    <property type="project" value="UniProtKB-UniRule"/>
</dbReference>
<sequence length="242" mass="28074">MKFKLLAFFIVLLFLGYLIYEFIRIDREIENLKYENPKMTALMKQRMEEARGEGKSYRINQIWIPISKVSPYLIEAVIVSEDASFFDHQGVDWYEVRESIKKNLQRGRIARGASTITMQVAKNLFLSTSRDPLRKLAEVIIAFRIEQKLSKRRILEIYLNIIELGDGIFGVESASRKYFGKSASELTMEEAARLASIIPSPLRYTPNSNKRFVSWRSKIILNRMIARAKIKEGVSDEPRAIE</sequence>
<keyword evidence="4 11" id="KW-0808">Transferase</keyword>
<feature type="transmembrane region" description="Helical" evidence="11">
    <location>
        <begin position="6"/>
        <end position="23"/>
    </location>
</feature>
<dbReference type="InterPro" id="IPR036950">
    <property type="entry name" value="PBP_transglycosylase"/>
</dbReference>
<evidence type="ECO:0000256" key="7">
    <source>
        <dbReference type="ARBA" id="ARBA00022984"/>
    </source>
</evidence>
<dbReference type="Pfam" id="PF00912">
    <property type="entry name" value="Transgly"/>
    <property type="match status" value="1"/>
</dbReference>
<keyword evidence="6 11" id="KW-0133">Cell shape</keyword>
<dbReference type="InterPro" id="IPR023346">
    <property type="entry name" value="Lysozyme-like_dom_sf"/>
</dbReference>
<dbReference type="GO" id="GO:0016763">
    <property type="term" value="F:pentosyltransferase activity"/>
    <property type="evidence" value="ECO:0007669"/>
    <property type="project" value="InterPro"/>
</dbReference>
<evidence type="ECO:0000313" key="13">
    <source>
        <dbReference type="EMBL" id="CUT05905.1"/>
    </source>
</evidence>
<dbReference type="PANTHER" id="PTHR30400:SF0">
    <property type="entry name" value="BIOSYNTHETIC PEPTIDOGLYCAN TRANSGLYCOSYLASE"/>
    <property type="match status" value="1"/>
</dbReference>